<keyword evidence="3" id="KW-1185">Reference proteome</keyword>
<evidence type="ECO:0000313" key="3">
    <source>
        <dbReference type="Proteomes" id="UP001331761"/>
    </source>
</evidence>
<organism evidence="2 3">
    <name type="scientific">Trichostrongylus colubriformis</name>
    <name type="common">Black scour worm</name>
    <dbReference type="NCBI Taxonomy" id="6319"/>
    <lineage>
        <taxon>Eukaryota</taxon>
        <taxon>Metazoa</taxon>
        <taxon>Ecdysozoa</taxon>
        <taxon>Nematoda</taxon>
        <taxon>Chromadorea</taxon>
        <taxon>Rhabditida</taxon>
        <taxon>Rhabditina</taxon>
        <taxon>Rhabditomorpha</taxon>
        <taxon>Strongyloidea</taxon>
        <taxon>Trichostrongylidae</taxon>
        <taxon>Trichostrongylus</taxon>
    </lineage>
</organism>
<sequence length="80" mass="9103">MDDTQSTTAFTDTESSGVPLDDLEGTLREVREMRAKLSELMEEFVSQQEEMEQLDKENAQIRQKIAQSTMMQSSEKISPS</sequence>
<protein>
    <submittedName>
        <fullName evidence="2">Uncharacterized protein</fullName>
    </submittedName>
</protein>
<reference evidence="2 3" key="1">
    <citation type="submission" date="2019-10" db="EMBL/GenBank/DDBJ databases">
        <title>Assembly and Annotation for the nematode Trichostrongylus colubriformis.</title>
        <authorList>
            <person name="Martin J."/>
        </authorList>
    </citation>
    <scope>NUCLEOTIDE SEQUENCE [LARGE SCALE GENOMIC DNA]</scope>
    <source>
        <strain evidence="2">G859</strain>
        <tissue evidence="2">Whole worm</tissue>
    </source>
</reference>
<accession>A0AAN8FF29</accession>
<comment type="caution">
    <text evidence="2">The sequence shown here is derived from an EMBL/GenBank/DDBJ whole genome shotgun (WGS) entry which is preliminary data.</text>
</comment>
<dbReference type="AlphaFoldDB" id="A0AAN8FF29"/>
<feature type="compositionally biased region" description="Polar residues" evidence="1">
    <location>
        <begin position="1"/>
        <end position="16"/>
    </location>
</feature>
<name>A0AAN8FF29_TRICO</name>
<feature type="region of interest" description="Disordered" evidence="1">
    <location>
        <begin position="1"/>
        <end position="23"/>
    </location>
</feature>
<dbReference type="Proteomes" id="UP001331761">
    <property type="component" value="Unassembled WGS sequence"/>
</dbReference>
<evidence type="ECO:0000313" key="2">
    <source>
        <dbReference type="EMBL" id="KAK5968080.1"/>
    </source>
</evidence>
<proteinExistence type="predicted"/>
<evidence type="ECO:0000256" key="1">
    <source>
        <dbReference type="SAM" id="MobiDB-lite"/>
    </source>
</evidence>
<dbReference type="EMBL" id="WIXE01021768">
    <property type="protein sequence ID" value="KAK5968080.1"/>
    <property type="molecule type" value="Genomic_DNA"/>
</dbReference>
<gene>
    <name evidence="2" type="ORF">GCK32_014813</name>
</gene>
<feature type="non-terminal residue" evidence="2">
    <location>
        <position position="80"/>
    </location>
</feature>